<accession>A0A7J2TAH7</accession>
<protein>
    <submittedName>
        <fullName evidence="1">Uncharacterized protein</fullName>
    </submittedName>
</protein>
<dbReference type="AlphaFoldDB" id="A0A7J2TAH7"/>
<proteinExistence type="predicted"/>
<gene>
    <name evidence="1" type="ORF">ENP99_04445</name>
</gene>
<name>A0A7J2TAH7_9CREN</name>
<reference evidence="1" key="1">
    <citation type="journal article" date="2020" name="mSystems">
        <title>Genome- and Community-Level Interaction Insights into Carbon Utilization and Element Cycling Functions of Hydrothermarchaeota in Hydrothermal Sediment.</title>
        <authorList>
            <person name="Zhou Z."/>
            <person name="Liu Y."/>
            <person name="Xu W."/>
            <person name="Pan J."/>
            <person name="Luo Z.H."/>
            <person name="Li M."/>
        </authorList>
    </citation>
    <scope>NUCLEOTIDE SEQUENCE [LARGE SCALE GENOMIC DNA]</scope>
    <source>
        <strain evidence="1">SpSt-27</strain>
    </source>
</reference>
<sequence>MEVKMLVIRSLVKLNVVRTTAWLTFWRKSRSSSCDVIDTDPNGKEEYIMRDSSASVISNAAINDIEANLFDTSLKH</sequence>
<evidence type="ECO:0000313" key="1">
    <source>
        <dbReference type="EMBL" id="HEH31341.1"/>
    </source>
</evidence>
<comment type="caution">
    <text evidence="1">The sequence shown here is derived from an EMBL/GenBank/DDBJ whole genome shotgun (WGS) entry which is preliminary data.</text>
</comment>
<organism evidence="1">
    <name type="scientific">Ignisphaera aggregans</name>
    <dbReference type="NCBI Taxonomy" id="334771"/>
    <lineage>
        <taxon>Archaea</taxon>
        <taxon>Thermoproteota</taxon>
        <taxon>Thermoprotei</taxon>
        <taxon>Desulfurococcales</taxon>
        <taxon>Desulfurococcaceae</taxon>
        <taxon>Ignisphaera</taxon>
    </lineage>
</organism>
<dbReference type="EMBL" id="DSLL01000035">
    <property type="protein sequence ID" value="HEH31341.1"/>
    <property type="molecule type" value="Genomic_DNA"/>
</dbReference>